<dbReference type="EMBL" id="MWQN01000005">
    <property type="protein sequence ID" value="OPC76680.1"/>
    <property type="molecule type" value="Genomic_DNA"/>
</dbReference>
<sequence>MLKWLVDWRYATVAQAARLADRNHEALRRRIRRLEFEAGLVRTSRPLAGIPTVVMATARGSATVGKPTESPRLSHATLLHTLLVADVAISYTLLGHEVVSERRIAARDMRTDGPLVWAGFRRRTHRWPHLPDAVVLPPAGGESRHRPEDDLMEHKGRRLRWRDRFPFPTEARLPLAVEVELVAKRPVEYRELCAGYRGAEHLSGVLYLTPEPSVAEAVSKAAEATGLAQSGRFLVRPLVAFPGVTRHDER</sequence>
<protein>
    <submittedName>
        <fullName evidence="1">Uncharacterized protein</fullName>
    </submittedName>
</protein>
<comment type="caution">
    <text evidence="1">The sequence shown here is derived from an EMBL/GenBank/DDBJ whole genome shotgun (WGS) entry which is preliminary data.</text>
</comment>
<dbReference type="Proteomes" id="UP000190037">
    <property type="component" value="Unassembled WGS sequence"/>
</dbReference>
<reference evidence="1 2" key="1">
    <citation type="submission" date="2017-03" db="EMBL/GenBank/DDBJ databases">
        <title>Draft genome sequence of Streptomyces scabrisporus NF3, endophyte isolated from Amphipterygium adstringens.</title>
        <authorList>
            <person name="Vazquez M."/>
            <person name="Ceapa C.D."/>
            <person name="Rodriguez Luna D."/>
            <person name="Sanchez Esquivel S."/>
        </authorList>
    </citation>
    <scope>NUCLEOTIDE SEQUENCE [LARGE SCALE GENOMIC DNA]</scope>
    <source>
        <strain evidence="1 2">NF3</strain>
    </source>
</reference>
<proteinExistence type="predicted"/>
<evidence type="ECO:0000313" key="1">
    <source>
        <dbReference type="EMBL" id="OPC76680.1"/>
    </source>
</evidence>
<keyword evidence="2" id="KW-1185">Reference proteome</keyword>
<organism evidence="1 2">
    <name type="scientific">Embleya scabrispora</name>
    <dbReference type="NCBI Taxonomy" id="159449"/>
    <lineage>
        <taxon>Bacteria</taxon>
        <taxon>Bacillati</taxon>
        <taxon>Actinomycetota</taxon>
        <taxon>Actinomycetes</taxon>
        <taxon>Kitasatosporales</taxon>
        <taxon>Streptomycetaceae</taxon>
        <taxon>Embleya</taxon>
    </lineage>
</organism>
<gene>
    <name evidence="1" type="ORF">B4N89_45155</name>
</gene>
<dbReference type="AlphaFoldDB" id="A0A1T3NJ16"/>
<name>A0A1T3NJ16_9ACTN</name>
<evidence type="ECO:0000313" key="2">
    <source>
        <dbReference type="Proteomes" id="UP000190037"/>
    </source>
</evidence>
<accession>A0A1T3NJ16</accession>